<protein>
    <submittedName>
        <fullName evidence="1">Uncharacterized protein</fullName>
    </submittedName>
</protein>
<evidence type="ECO:0000313" key="2">
    <source>
        <dbReference type="Proteomes" id="UP000541444"/>
    </source>
</evidence>
<name>A0A7J7P7Y6_9MAGN</name>
<reference evidence="1 2" key="1">
    <citation type="journal article" date="2020" name="IScience">
        <title>Genome Sequencing of the Endangered Kingdonia uniflora (Circaeasteraceae, Ranunculales) Reveals Potential Mechanisms of Evolutionary Specialization.</title>
        <authorList>
            <person name="Sun Y."/>
            <person name="Deng T."/>
            <person name="Zhang A."/>
            <person name="Moore M.J."/>
            <person name="Landis J.B."/>
            <person name="Lin N."/>
            <person name="Zhang H."/>
            <person name="Zhang X."/>
            <person name="Huang J."/>
            <person name="Zhang X."/>
            <person name="Sun H."/>
            <person name="Wang H."/>
        </authorList>
    </citation>
    <scope>NUCLEOTIDE SEQUENCE [LARGE SCALE GENOMIC DNA]</scope>
    <source>
        <strain evidence="1">TB1705</strain>
        <tissue evidence="1">Leaf</tissue>
    </source>
</reference>
<gene>
    <name evidence="1" type="ORF">GIB67_036534</name>
</gene>
<accession>A0A7J7P7Y6</accession>
<sequence length="101" mass="10915">MTSVPSTQQTKYVPLPDDMNIDDTQVPHAGVDYLWEGEAIPSYNVPISPVREPTLSTTSRTQVGVQTQSKGKRSVTAFQPVKPTELVQSLISALNVQGSSS</sequence>
<keyword evidence="2" id="KW-1185">Reference proteome</keyword>
<organism evidence="1 2">
    <name type="scientific">Kingdonia uniflora</name>
    <dbReference type="NCBI Taxonomy" id="39325"/>
    <lineage>
        <taxon>Eukaryota</taxon>
        <taxon>Viridiplantae</taxon>
        <taxon>Streptophyta</taxon>
        <taxon>Embryophyta</taxon>
        <taxon>Tracheophyta</taxon>
        <taxon>Spermatophyta</taxon>
        <taxon>Magnoliopsida</taxon>
        <taxon>Ranunculales</taxon>
        <taxon>Circaeasteraceae</taxon>
        <taxon>Kingdonia</taxon>
    </lineage>
</organism>
<feature type="non-terminal residue" evidence="1">
    <location>
        <position position="101"/>
    </location>
</feature>
<proteinExistence type="predicted"/>
<dbReference type="AlphaFoldDB" id="A0A7J7P7Y6"/>
<comment type="caution">
    <text evidence="1">The sequence shown here is derived from an EMBL/GenBank/DDBJ whole genome shotgun (WGS) entry which is preliminary data.</text>
</comment>
<dbReference type="Proteomes" id="UP000541444">
    <property type="component" value="Unassembled WGS sequence"/>
</dbReference>
<evidence type="ECO:0000313" key="1">
    <source>
        <dbReference type="EMBL" id="KAF6175443.1"/>
    </source>
</evidence>
<dbReference type="EMBL" id="JACGCM010000188">
    <property type="protein sequence ID" value="KAF6175443.1"/>
    <property type="molecule type" value="Genomic_DNA"/>
</dbReference>